<proteinExistence type="predicted"/>
<accession>A0A2P2KCF4</accession>
<dbReference type="EMBL" id="GGEC01022932">
    <property type="protein sequence ID" value="MBX03416.1"/>
    <property type="molecule type" value="Transcribed_RNA"/>
</dbReference>
<organism evidence="1">
    <name type="scientific">Rhizophora mucronata</name>
    <name type="common">Asiatic mangrove</name>
    <dbReference type="NCBI Taxonomy" id="61149"/>
    <lineage>
        <taxon>Eukaryota</taxon>
        <taxon>Viridiplantae</taxon>
        <taxon>Streptophyta</taxon>
        <taxon>Embryophyta</taxon>
        <taxon>Tracheophyta</taxon>
        <taxon>Spermatophyta</taxon>
        <taxon>Magnoliopsida</taxon>
        <taxon>eudicotyledons</taxon>
        <taxon>Gunneridae</taxon>
        <taxon>Pentapetalae</taxon>
        <taxon>rosids</taxon>
        <taxon>fabids</taxon>
        <taxon>Malpighiales</taxon>
        <taxon>Rhizophoraceae</taxon>
        <taxon>Rhizophora</taxon>
    </lineage>
</organism>
<evidence type="ECO:0000313" key="1">
    <source>
        <dbReference type="EMBL" id="MBX03416.1"/>
    </source>
</evidence>
<name>A0A2P2KCF4_RHIMU</name>
<sequence>MLESGFRVIFSFLACLFQYESKRVP</sequence>
<dbReference type="AlphaFoldDB" id="A0A2P2KCF4"/>
<reference evidence="1" key="1">
    <citation type="submission" date="2018-02" db="EMBL/GenBank/DDBJ databases">
        <title>Rhizophora mucronata_Transcriptome.</title>
        <authorList>
            <person name="Meera S.P."/>
            <person name="Sreeshan A."/>
            <person name="Augustine A."/>
        </authorList>
    </citation>
    <scope>NUCLEOTIDE SEQUENCE</scope>
    <source>
        <tissue evidence="1">Leaf</tissue>
    </source>
</reference>
<protein>
    <submittedName>
        <fullName evidence="1">Uncharacterized protein</fullName>
    </submittedName>
</protein>